<dbReference type="InterPro" id="IPR035965">
    <property type="entry name" value="PAS-like_dom_sf"/>
</dbReference>
<dbReference type="InterPro" id="IPR001610">
    <property type="entry name" value="PAC"/>
</dbReference>
<proteinExistence type="predicted"/>
<dbReference type="EMBL" id="CP021434">
    <property type="protein sequence ID" value="ARU62993.1"/>
    <property type="molecule type" value="Genomic_DNA"/>
</dbReference>
<dbReference type="GO" id="GO:0016301">
    <property type="term" value="F:kinase activity"/>
    <property type="evidence" value="ECO:0007669"/>
    <property type="project" value="UniProtKB-KW"/>
</dbReference>
<evidence type="ECO:0000256" key="2">
    <source>
        <dbReference type="PROSITE-ProRule" id="PRU00284"/>
    </source>
</evidence>
<dbReference type="OrthoDB" id="9765776at2"/>
<dbReference type="Gene3D" id="3.30.450.20">
    <property type="entry name" value="PAS domain"/>
    <property type="match status" value="1"/>
</dbReference>
<evidence type="ECO:0000259" key="4">
    <source>
        <dbReference type="PROSITE" id="PS50112"/>
    </source>
</evidence>
<evidence type="ECO:0000313" key="6">
    <source>
        <dbReference type="EMBL" id="ARU62993.1"/>
    </source>
</evidence>
<protein>
    <submittedName>
        <fullName evidence="6">Histidine kinase</fullName>
    </submittedName>
</protein>
<reference evidence="7" key="1">
    <citation type="submission" date="2017-05" db="EMBL/GenBank/DDBJ databases">
        <authorList>
            <person name="Sung H."/>
        </authorList>
    </citation>
    <scope>NUCLEOTIDE SEQUENCE [LARGE SCALE GENOMIC DNA]</scope>
    <source>
        <strain evidence="7">AR23208</strain>
    </source>
</reference>
<dbReference type="PANTHER" id="PTHR32089">
    <property type="entry name" value="METHYL-ACCEPTING CHEMOTAXIS PROTEIN MCPB"/>
    <property type="match status" value="1"/>
</dbReference>
<sequence>MTQVSAIREEDILASMQSHLAIILFDTQGTVKWVNDNFAKAMGYTAEELVGKHHRIFCLPGFATSIKYEEFWRELRQGKAFQDKIERRTKDGRSLILEATYMPVRNNGRVEAVVKVATDITQRETLLQSSTSGLMAMVEEMTANTDEVLQSTEHIMNNMKTLNLESETVKQYVDGIQSVLSFVQNIAAQSHLLGLNAAIEAARAGEQGRGFAVVAGEVRKMADSSKQSAEDISVQLTAISKSIATIMEQVAVITGQASTNFAAMNELKKSYDHIAETTEHLATSI</sequence>
<gene>
    <name evidence="6" type="ORF">CBW65_19905</name>
</gene>
<dbReference type="InterPro" id="IPR013656">
    <property type="entry name" value="PAS_4"/>
</dbReference>
<dbReference type="GO" id="GO:0007165">
    <property type="term" value="P:signal transduction"/>
    <property type="evidence" value="ECO:0007669"/>
    <property type="project" value="UniProtKB-KW"/>
</dbReference>
<dbReference type="PANTHER" id="PTHR32089:SF112">
    <property type="entry name" value="LYSOZYME-LIKE PROTEIN-RELATED"/>
    <property type="match status" value="1"/>
</dbReference>
<evidence type="ECO:0000313" key="7">
    <source>
        <dbReference type="Proteomes" id="UP000195437"/>
    </source>
</evidence>
<dbReference type="Gene3D" id="6.10.250.3200">
    <property type="match status" value="1"/>
</dbReference>
<keyword evidence="1 2" id="KW-0807">Transducer</keyword>
<dbReference type="InterPro" id="IPR000014">
    <property type="entry name" value="PAS"/>
</dbReference>
<dbReference type="GO" id="GO:0016020">
    <property type="term" value="C:membrane"/>
    <property type="evidence" value="ECO:0007669"/>
    <property type="project" value="InterPro"/>
</dbReference>
<dbReference type="Proteomes" id="UP000195437">
    <property type="component" value="Chromosome"/>
</dbReference>
<organism evidence="6 7">
    <name type="scientific">Tumebacillus avium</name>
    <dbReference type="NCBI Taxonomy" id="1903704"/>
    <lineage>
        <taxon>Bacteria</taxon>
        <taxon>Bacillati</taxon>
        <taxon>Bacillota</taxon>
        <taxon>Bacilli</taxon>
        <taxon>Bacillales</taxon>
        <taxon>Alicyclobacillaceae</taxon>
        <taxon>Tumebacillus</taxon>
    </lineage>
</organism>
<keyword evidence="6" id="KW-0808">Transferase</keyword>
<evidence type="ECO:0000259" key="5">
    <source>
        <dbReference type="PROSITE" id="PS50113"/>
    </source>
</evidence>
<keyword evidence="7" id="KW-1185">Reference proteome</keyword>
<dbReference type="SMART" id="SM00086">
    <property type="entry name" value="PAC"/>
    <property type="match status" value="1"/>
</dbReference>
<feature type="domain" description="Methyl-accepting transducer" evidence="3">
    <location>
        <begin position="167"/>
        <end position="285"/>
    </location>
</feature>
<dbReference type="NCBIfam" id="TIGR00229">
    <property type="entry name" value="sensory_box"/>
    <property type="match status" value="1"/>
</dbReference>
<dbReference type="PROSITE" id="PS50113">
    <property type="entry name" value="PAC"/>
    <property type="match status" value="1"/>
</dbReference>
<feature type="domain" description="PAC" evidence="5">
    <location>
        <begin position="79"/>
        <end position="132"/>
    </location>
</feature>
<dbReference type="SMART" id="SM00283">
    <property type="entry name" value="MA"/>
    <property type="match status" value="1"/>
</dbReference>
<dbReference type="SUPFAM" id="SSF55785">
    <property type="entry name" value="PYP-like sensor domain (PAS domain)"/>
    <property type="match status" value="1"/>
</dbReference>
<accession>A0A1Y0IUD5</accession>
<name>A0A1Y0IUD5_9BACL</name>
<dbReference type="InterPro" id="IPR004089">
    <property type="entry name" value="MCPsignal_dom"/>
</dbReference>
<dbReference type="Pfam" id="PF00015">
    <property type="entry name" value="MCPsignal"/>
    <property type="match status" value="1"/>
</dbReference>
<evidence type="ECO:0000259" key="3">
    <source>
        <dbReference type="PROSITE" id="PS50111"/>
    </source>
</evidence>
<dbReference type="KEGG" id="tum:CBW65_19905"/>
<evidence type="ECO:0000256" key="1">
    <source>
        <dbReference type="ARBA" id="ARBA00023224"/>
    </source>
</evidence>
<dbReference type="PROSITE" id="PS50112">
    <property type="entry name" value="PAS"/>
    <property type="match status" value="1"/>
</dbReference>
<dbReference type="PROSITE" id="PS50111">
    <property type="entry name" value="CHEMOTAXIS_TRANSDUC_2"/>
    <property type="match status" value="1"/>
</dbReference>
<dbReference type="CDD" id="cd00130">
    <property type="entry name" value="PAS"/>
    <property type="match status" value="1"/>
</dbReference>
<dbReference type="Pfam" id="PF08448">
    <property type="entry name" value="PAS_4"/>
    <property type="match status" value="1"/>
</dbReference>
<dbReference type="InterPro" id="IPR000700">
    <property type="entry name" value="PAS-assoc_C"/>
</dbReference>
<dbReference type="AlphaFoldDB" id="A0A1Y0IUD5"/>
<keyword evidence="6" id="KW-0418">Kinase</keyword>
<feature type="domain" description="PAS" evidence="4">
    <location>
        <begin position="22"/>
        <end position="52"/>
    </location>
</feature>
<dbReference type="SUPFAM" id="SSF58104">
    <property type="entry name" value="Methyl-accepting chemotaxis protein (MCP) signaling domain"/>
    <property type="match status" value="1"/>
</dbReference>
<dbReference type="SMART" id="SM00091">
    <property type="entry name" value="PAS"/>
    <property type="match status" value="1"/>
</dbReference>